<reference evidence="9" key="1">
    <citation type="submission" date="2022-01" db="EMBL/GenBank/DDBJ databases">
        <title>Comparative genomics reveals a dynamic genome evolution in the ectomycorrhizal milk-cap (Lactarius) mushrooms.</title>
        <authorList>
            <consortium name="DOE Joint Genome Institute"/>
            <person name="Lebreton A."/>
            <person name="Tang N."/>
            <person name="Kuo A."/>
            <person name="LaButti K."/>
            <person name="Drula E."/>
            <person name="Barry K."/>
            <person name="Clum A."/>
            <person name="Lipzen A."/>
            <person name="Mousain D."/>
            <person name="Ng V."/>
            <person name="Wang R."/>
            <person name="Wang X."/>
            <person name="Dai Y."/>
            <person name="Henrissat B."/>
            <person name="Grigoriev I.V."/>
            <person name="Guerin-Laguette A."/>
            <person name="Yu F."/>
            <person name="Martin F.M."/>
        </authorList>
    </citation>
    <scope>NUCLEOTIDE SEQUENCE</scope>
    <source>
        <strain evidence="9">QP</strain>
    </source>
</reference>
<feature type="compositionally biased region" description="Basic and acidic residues" evidence="6">
    <location>
        <begin position="217"/>
        <end position="228"/>
    </location>
</feature>
<evidence type="ECO:0000256" key="6">
    <source>
        <dbReference type="SAM" id="MobiDB-lite"/>
    </source>
</evidence>
<keyword evidence="5" id="KW-0131">Cell cycle</keyword>
<keyword evidence="10" id="KW-1185">Reference proteome</keyword>
<evidence type="ECO:0000259" key="8">
    <source>
        <dbReference type="Pfam" id="PF12896"/>
    </source>
</evidence>
<feature type="region of interest" description="Disordered" evidence="6">
    <location>
        <begin position="214"/>
        <end position="236"/>
    </location>
</feature>
<dbReference type="InterPro" id="IPR024790">
    <property type="entry name" value="APC4_long_dom"/>
</dbReference>
<evidence type="ECO:0000256" key="4">
    <source>
        <dbReference type="ARBA" id="ARBA00022786"/>
    </source>
</evidence>
<dbReference type="Proteomes" id="UP001201163">
    <property type="component" value="Unassembled WGS sequence"/>
</dbReference>
<dbReference type="Pfam" id="PF12894">
    <property type="entry name" value="ANAPC4_WD40"/>
    <property type="match status" value="1"/>
</dbReference>
<dbReference type="GO" id="GO:0070979">
    <property type="term" value="P:protein K11-linked ubiquitination"/>
    <property type="evidence" value="ECO:0007669"/>
    <property type="project" value="TreeGrafter"/>
</dbReference>
<evidence type="ECO:0000256" key="2">
    <source>
        <dbReference type="ARBA" id="ARBA00022618"/>
    </source>
</evidence>
<evidence type="ECO:0000313" key="9">
    <source>
        <dbReference type="EMBL" id="KAH8988940.1"/>
    </source>
</evidence>
<dbReference type="InterPro" id="IPR024977">
    <property type="entry name" value="Apc4-like_WD40_dom"/>
</dbReference>
<accession>A0AAD4LEV1</accession>
<keyword evidence="3" id="KW-0498">Mitosis</keyword>
<evidence type="ECO:0000256" key="5">
    <source>
        <dbReference type="ARBA" id="ARBA00023306"/>
    </source>
</evidence>
<dbReference type="InterPro" id="IPR024789">
    <property type="entry name" value="APC4"/>
</dbReference>
<evidence type="ECO:0000256" key="1">
    <source>
        <dbReference type="ARBA" id="ARBA00016067"/>
    </source>
</evidence>
<keyword evidence="2" id="KW-0132">Cell division</keyword>
<dbReference type="PANTHER" id="PTHR13260:SF0">
    <property type="entry name" value="ANAPHASE-PROMOTING COMPLEX SUBUNIT 4"/>
    <property type="match status" value="1"/>
</dbReference>
<dbReference type="PANTHER" id="PTHR13260">
    <property type="entry name" value="ANAPHASE PROMOTING COMPLEX SUBUNIT 4 APC4"/>
    <property type="match status" value="1"/>
</dbReference>
<comment type="caution">
    <text evidence="9">The sequence shown here is derived from an EMBL/GenBank/DDBJ whole genome shotgun (WGS) entry which is preliminary data.</text>
</comment>
<proteinExistence type="predicted"/>
<dbReference type="SUPFAM" id="SSF82171">
    <property type="entry name" value="DPP6 N-terminal domain-like"/>
    <property type="match status" value="1"/>
</dbReference>
<protein>
    <recommendedName>
        <fullName evidence="1">Anaphase-promoting complex subunit 4</fullName>
    </recommendedName>
</protein>
<dbReference type="GO" id="GO:0051301">
    <property type="term" value="P:cell division"/>
    <property type="evidence" value="ECO:0007669"/>
    <property type="project" value="UniProtKB-KW"/>
</dbReference>
<feature type="domain" description="Anaphase-promoting complex subunit 4-like WD40" evidence="7">
    <location>
        <begin position="32"/>
        <end position="106"/>
    </location>
</feature>
<organism evidence="9 10">
    <name type="scientific">Lactarius akahatsu</name>
    <dbReference type="NCBI Taxonomy" id="416441"/>
    <lineage>
        <taxon>Eukaryota</taxon>
        <taxon>Fungi</taxon>
        <taxon>Dikarya</taxon>
        <taxon>Basidiomycota</taxon>
        <taxon>Agaricomycotina</taxon>
        <taxon>Agaricomycetes</taxon>
        <taxon>Russulales</taxon>
        <taxon>Russulaceae</taxon>
        <taxon>Lactarius</taxon>
    </lineage>
</organism>
<dbReference type="GO" id="GO:0005680">
    <property type="term" value="C:anaphase-promoting complex"/>
    <property type="evidence" value="ECO:0007669"/>
    <property type="project" value="InterPro"/>
</dbReference>
<evidence type="ECO:0000313" key="10">
    <source>
        <dbReference type="Proteomes" id="UP001201163"/>
    </source>
</evidence>
<dbReference type="EMBL" id="JAKELL010000040">
    <property type="protein sequence ID" value="KAH8988940.1"/>
    <property type="molecule type" value="Genomic_DNA"/>
</dbReference>
<evidence type="ECO:0000259" key="7">
    <source>
        <dbReference type="Pfam" id="PF12894"/>
    </source>
</evidence>
<feature type="domain" description="Anaphase-promoting complex subunit 4 long" evidence="8">
    <location>
        <begin position="299"/>
        <end position="505"/>
    </location>
</feature>
<name>A0AAD4LEV1_9AGAM</name>
<sequence>MTAMNDHVNRPFVSLAKLSLPVSSRLLPSACCPDKDLVVIISPQNGKDHVSLWKMQGSKKWQVDVHSVSARNETIVDLVWSPDGQAIALIHHPPRVTVHSIQDGHEEYSPPLVHKSSESARLTGVWWFKNEKQAEADSIPDIFKRGSDISGSAHSIIKHLPLLDPVSDNSRALTAAQLFSFQNSSSMSNKSDLPEAIATWPTLPSDLLLASIQPTEAAREQESSRLEDSNQSDDSTMQSILVVSDDTGRIHCFLDGSYPLGAILVREGSTTSSLRSDPKNPVFFTHQRSQVSGTTLIPTHVELPSLSTRIPRDLAKTSTTARELLWYAMRVLNELHVVWLGSGTQIGAREPGIRWLKSLDDIQVQMGASVADSTTSTLELTLLLLVGRSSEAVSDYIGSGEQMSERGLQKWESTVAEALVKMRDFSELRVAPACQRLHLLLEEILGWSHLPRMYGACELKEDDIIQAMTMTSHAIFSASWLSAAARRELSRFKEFMKWLRFEISNASPVADSQSLNPPRHDVLEVNDYLTKGLVNSEIDAWFCDGVPNFSPQDLGVPRDNQNLSAAIKRARSALCDPSQTAWVHPVGYRDLSHLNKNLYALTKDLSNQCQSIFSRAASATARAARCKPPDMSHSVGSGPCVTEVHVSHTIREWNAKHNQGTTFRAQYLAAYGPLVGDGADLCVLRLAYDPMVPSPEMAVGAAVLQSTGDGVGNNVRYNILDFDFFDDDTLVVVFRGNGAAGPTTVATVGFSDLRYQELQPIGPVNELSREQLIEHAVEERKAGQIAAVLMPIRRSYVLAGCISGEVSLALNGRIGRRVACVLDRKEAILEVLDIEGEMDEGSWDEEDEEEA</sequence>
<dbReference type="Pfam" id="PF12896">
    <property type="entry name" value="ANAPC4"/>
    <property type="match status" value="1"/>
</dbReference>
<keyword evidence="4" id="KW-0833">Ubl conjugation pathway</keyword>
<gene>
    <name evidence="9" type="ORF">EDB92DRAFT_1870689</name>
</gene>
<evidence type="ECO:0000256" key="3">
    <source>
        <dbReference type="ARBA" id="ARBA00022776"/>
    </source>
</evidence>
<dbReference type="GO" id="GO:0034399">
    <property type="term" value="C:nuclear periphery"/>
    <property type="evidence" value="ECO:0007669"/>
    <property type="project" value="TreeGrafter"/>
</dbReference>
<dbReference type="GO" id="GO:0031145">
    <property type="term" value="P:anaphase-promoting complex-dependent catabolic process"/>
    <property type="evidence" value="ECO:0007669"/>
    <property type="project" value="InterPro"/>
</dbReference>
<dbReference type="AlphaFoldDB" id="A0AAD4LEV1"/>